<proteinExistence type="predicted"/>
<evidence type="ECO:0000313" key="2">
    <source>
        <dbReference type="EMBL" id="CAD9573950.1"/>
    </source>
</evidence>
<dbReference type="EMBL" id="HBGW01046163">
    <property type="protein sequence ID" value="CAD9573950.1"/>
    <property type="molecule type" value="Transcribed_RNA"/>
</dbReference>
<feature type="compositionally biased region" description="Basic and acidic residues" evidence="1">
    <location>
        <begin position="85"/>
        <end position="105"/>
    </location>
</feature>
<organism evidence="2">
    <name type="scientific">Zooxanthella nutricula</name>
    <dbReference type="NCBI Taxonomy" id="1333877"/>
    <lineage>
        <taxon>Eukaryota</taxon>
        <taxon>Sar</taxon>
        <taxon>Alveolata</taxon>
        <taxon>Dinophyceae</taxon>
        <taxon>Peridiniales</taxon>
        <taxon>Peridiniales incertae sedis</taxon>
        <taxon>Zooxanthella</taxon>
    </lineage>
</organism>
<feature type="compositionally biased region" description="Gly residues" evidence="1">
    <location>
        <begin position="49"/>
        <end position="58"/>
    </location>
</feature>
<feature type="region of interest" description="Disordered" evidence="1">
    <location>
        <begin position="1"/>
        <end position="105"/>
    </location>
</feature>
<sequence>MASRRHPKLSDDFLFGKHTSNLTGPDDADDAPEEAGNERAGAADKDGEGGGGGNGNGPDGAAEAAAGRQLRFCEREWMNSTTKSEVSRAKEVATGGRSERTRCAA</sequence>
<dbReference type="AlphaFoldDB" id="A0A6U6NH31"/>
<accession>A0A6U6NH31</accession>
<evidence type="ECO:0000256" key="1">
    <source>
        <dbReference type="SAM" id="MobiDB-lite"/>
    </source>
</evidence>
<reference evidence="2" key="1">
    <citation type="submission" date="2021-01" db="EMBL/GenBank/DDBJ databases">
        <authorList>
            <person name="Corre E."/>
            <person name="Pelletier E."/>
            <person name="Niang G."/>
            <person name="Scheremetjew M."/>
            <person name="Finn R."/>
            <person name="Kale V."/>
            <person name="Holt S."/>
            <person name="Cochrane G."/>
            <person name="Meng A."/>
            <person name="Brown T."/>
            <person name="Cohen L."/>
        </authorList>
    </citation>
    <scope>NUCLEOTIDE SEQUENCE</scope>
    <source>
        <strain evidence="2">RCC3387</strain>
    </source>
</reference>
<protein>
    <submittedName>
        <fullName evidence="2">Uncharacterized protein</fullName>
    </submittedName>
</protein>
<feature type="compositionally biased region" description="Acidic residues" evidence="1">
    <location>
        <begin position="26"/>
        <end position="35"/>
    </location>
</feature>
<gene>
    <name evidence="2" type="ORF">BRAN1462_LOCUS29333</name>
</gene>
<name>A0A6U6NH31_9DINO</name>